<evidence type="ECO:0008006" key="4">
    <source>
        <dbReference type="Google" id="ProtNLM"/>
    </source>
</evidence>
<comment type="caution">
    <text evidence="2">The sequence shown here is derived from an EMBL/GenBank/DDBJ whole genome shotgun (WGS) entry which is preliminary data.</text>
</comment>
<feature type="transmembrane region" description="Helical" evidence="1">
    <location>
        <begin position="14"/>
        <end position="34"/>
    </location>
</feature>
<dbReference type="OrthoDB" id="2862147at2"/>
<accession>A0A368XYX5</accession>
<evidence type="ECO:0000313" key="3">
    <source>
        <dbReference type="Proteomes" id="UP000252585"/>
    </source>
</evidence>
<reference evidence="2 3" key="1">
    <citation type="submission" date="2018-07" db="EMBL/GenBank/DDBJ databases">
        <title>Genomic Encyclopedia of Type Strains, Phase IV (KMG-IV): sequencing the most valuable type-strain genomes for metagenomic binning, comparative biology and taxonomic classification.</title>
        <authorList>
            <person name="Goeker M."/>
        </authorList>
    </citation>
    <scope>NUCLEOTIDE SEQUENCE [LARGE SCALE GENOMIC DNA]</scope>
    <source>
        <strain evidence="2 3">DSM 27696</strain>
    </source>
</reference>
<dbReference type="EMBL" id="QPJJ01000004">
    <property type="protein sequence ID" value="RCW73065.1"/>
    <property type="molecule type" value="Genomic_DNA"/>
</dbReference>
<evidence type="ECO:0000256" key="1">
    <source>
        <dbReference type="SAM" id="Phobius"/>
    </source>
</evidence>
<dbReference type="Proteomes" id="UP000252585">
    <property type="component" value="Unassembled WGS sequence"/>
</dbReference>
<keyword evidence="1" id="KW-0812">Transmembrane</keyword>
<proteinExistence type="predicted"/>
<gene>
    <name evidence="2" type="ORF">DFR57_10460</name>
</gene>
<dbReference type="AlphaFoldDB" id="A0A368XYX5"/>
<evidence type="ECO:0000313" key="2">
    <source>
        <dbReference type="EMBL" id="RCW73065.1"/>
    </source>
</evidence>
<keyword evidence="1" id="KW-1133">Transmembrane helix</keyword>
<dbReference type="RefSeq" id="WP_114352172.1">
    <property type="nucleotide sequence ID" value="NZ_QPJJ01000004.1"/>
</dbReference>
<name>A0A368XYX5_9BACI</name>
<keyword evidence="3" id="KW-1185">Reference proteome</keyword>
<dbReference type="PROSITE" id="PS51257">
    <property type="entry name" value="PROKAR_LIPOPROTEIN"/>
    <property type="match status" value="1"/>
</dbReference>
<organism evidence="2 3">
    <name type="scientific">Saliterribacillus persicus</name>
    <dbReference type="NCBI Taxonomy" id="930114"/>
    <lineage>
        <taxon>Bacteria</taxon>
        <taxon>Bacillati</taxon>
        <taxon>Bacillota</taxon>
        <taxon>Bacilli</taxon>
        <taxon>Bacillales</taxon>
        <taxon>Bacillaceae</taxon>
        <taxon>Saliterribacillus</taxon>
    </lineage>
</organism>
<keyword evidence="1" id="KW-0472">Membrane</keyword>
<sequence>MKNNSNYPPKESHYILRTLALIVIFLLLTGCSFFDSENSSTSKESTEIQNVIEETFSGPDMELIELFDSSENLTIIGEENEEVAELENVPTKLDVYLEEKYKDYFSESVYDDFVVRYGISYHVKAYSNGYHVEVDEIDIKPNENSEGLYNFTADVSYGREQDMDTVEVSGRADYYEKEKIGNFEIVNDNGLLNKLNEN</sequence>
<protein>
    <recommendedName>
        <fullName evidence="4">Lipoprotein</fullName>
    </recommendedName>
</protein>